<dbReference type="PANTHER" id="PTHR32195">
    <property type="entry name" value="OS07G0662800 PROTEIN"/>
    <property type="match status" value="1"/>
</dbReference>
<dbReference type="AlphaFoldDB" id="A0AAD3D9K4"/>
<evidence type="ECO:0000256" key="3">
    <source>
        <dbReference type="ARBA" id="ARBA00022475"/>
    </source>
</evidence>
<dbReference type="PANTHER" id="PTHR32195:SF26">
    <property type="entry name" value="TRYPTOPHAN OR TYROSINE TRANSPORTER PROTEIN"/>
    <property type="match status" value="1"/>
</dbReference>
<evidence type="ECO:0000313" key="10">
    <source>
        <dbReference type="EMBL" id="GFH60447.1"/>
    </source>
</evidence>
<feature type="transmembrane region" description="Helical" evidence="8">
    <location>
        <begin position="350"/>
        <end position="369"/>
    </location>
</feature>
<dbReference type="Proteomes" id="UP001054902">
    <property type="component" value="Unassembled WGS sequence"/>
</dbReference>
<proteinExistence type="predicted"/>
<dbReference type="InterPro" id="IPR018227">
    <property type="entry name" value="Amino_acid_transport_2"/>
</dbReference>
<keyword evidence="2" id="KW-0813">Transport</keyword>
<keyword evidence="11" id="KW-1185">Reference proteome</keyword>
<name>A0AAD3D9K4_9STRA</name>
<dbReference type="GO" id="GO:0005886">
    <property type="term" value="C:plasma membrane"/>
    <property type="evidence" value="ECO:0007669"/>
    <property type="project" value="UniProtKB-SubCell"/>
</dbReference>
<keyword evidence="5 8" id="KW-0812">Transmembrane</keyword>
<evidence type="ECO:0000256" key="4">
    <source>
        <dbReference type="ARBA" id="ARBA00022519"/>
    </source>
</evidence>
<evidence type="ECO:0000256" key="1">
    <source>
        <dbReference type="ARBA" id="ARBA00004429"/>
    </source>
</evidence>
<feature type="transmembrane region" description="Helical" evidence="8">
    <location>
        <begin position="381"/>
        <end position="405"/>
    </location>
</feature>
<dbReference type="Gene3D" id="1.20.1740.10">
    <property type="entry name" value="Amino acid/polyamine transporter I"/>
    <property type="match status" value="1"/>
</dbReference>
<feature type="transmembrane region" description="Helical" evidence="8">
    <location>
        <begin position="193"/>
        <end position="214"/>
    </location>
</feature>
<sequence length="583" mass="62881">MSNSRKNLVLSLLIVCIFEHGTTEAFVSPNRISTVIRTQHKNNQLPLYAMNENGGNEQRAFGDMSPQKSSRDIITVRSSLVEETDSVVEEEESTNTDILLKQTDQMGRNPLLDKLIGKFDDSRLAFPEIGTKEVSRNFSNLSYKKNENKVTQAMRNEGSVVGAAALISGCCIGAGILALPTATAPSGFLPSSAALGIAWLYMTISGLLIAELCINRMGQTGRLGVGLLELYKTNLSNTLSTVGIAAYLFLHYAVMTAYVSKGSENLATFLNSVGLNSITSVHGLDQLLFVSALGSLVYFSQQKTVENVNNVLVIGVIASFLTILGIGAGTTDVPALLNPVNQHPELVVDAFPICFLSMVYHNVVPTVVTQLEGDREKITKALIGGTTVPFLMFLAWNGIILGNIINEPGALDSGLDPIAFLQSQGIGGESLGVAVSTFSELAIITSFIGFIYGLLDALTDAFKLPLQGELFEKYKPALYAGVLAPPLLFSLGNPDIFFDALDYGGAFGVSTLFLVLPPIMVWKQRYDEENTDTLTVPPMVPFGKVPLASLWKAAGTLILEQGAEKLGLFDFFKHLFVEKGWLS</sequence>
<organism evidence="10 11">
    <name type="scientific">Chaetoceros tenuissimus</name>
    <dbReference type="NCBI Taxonomy" id="426638"/>
    <lineage>
        <taxon>Eukaryota</taxon>
        <taxon>Sar</taxon>
        <taxon>Stramenopiles</taxon>
        <taxon>Ochrophyta</taxon>
        <taxon>Bacillariophyta</taxon>
        <taxon>Coscinodiscophyceae</taxon>
        <taxon>Chaetocerotophycidae</taxon>
        <taxon>Chaetocerotales</taxon>
        <taxon>Chaetocerotaceae</taxon>
        <taxon>Chaetoceros</taxon>
    </lineage>
</organism>
<dbReference type="GO" id="GO:0003333">
    <property type="term" value="P:amino acid transmembrane transport"/>
    <property type="evidence" value="ECO:0007669"/>
    <property type="project" value="InterPro"/>
</dbReference>
<feature type="transmembrane region" description="Helical" evidence="8">
    <location>
        <begin position="431"/>
        <end position="455"/>
    </location>
</feature>
<feature type="transmembrane region" description="Helical" evidence="8">
    <location>
        <begin position="235"/>
        <end position="259"/>
    </location>
</feature>
<feature type="transmembrane region" description="Helical" evidence="8">
    <location>
        <begin position="503"/>
        <end position="522"/>
    </location>
</feature>
<evidence type="ECO:0000256" key="9">
    <source>
        <dbReference type="SAM" id="SignalP"/>
    </source>
</evidence>
<feature type="transmembrane region" description="Helical" evidence="8">
    <location>
        <begin position="476"/>
        <end position="497"/>
    </location>
</feature>
<keyword evidence="9" id="KW-0732">Signal</keyword>
<comment type="caution">
    <text evidence="10">The sequence shown here is derived from an EMBL/GenBank/DDBJ whole genome shotgun (WGS) entry which is preliminary data.</text>
</comment>
<feature type="chain" id="PRO_5042064267" evidence="9">
    <location>
        <begin position="26"/>
        <end position="583"/>
    </location>
</feature>
<evidence type="ECO:0000256" key="7">
    <source>
        <dbReference type="ARBA" id="ARBA00023136"/>
    </source>
</evidence>
<feature type="signal peptide" evidence="9">
    <location>
        <begin position="1"/>
        <end position="25"/>
    </location>
</feature>
<feature type="transmembrane region" description="Helical" evidence="8">
    <location>
        <begin position="279"/>
        <end position="299"/>
    </location>
</feature>
<feature type="transmembrane region" description="Helical" evidence="8">
    <location>
        <begin position="311"/>
        <end position="330"/>
    </location>
</feature>
<evidence type="ECO:0000256" key="8">
    <source>
        <dbReference type="SAM" id="Phobius"/>
    </source>
</evidence>
<evidence type="ECO:0000256" key="2">
    <source>
        <dbReference type="ARBA" id="ARBA00022448"/>
    </source>
</evidence>
<keyword evidence="6 8" id="KW-1133">Transmembrane helix</keyword>
<keyword evidence="4" id="KW-0997">Cell inner membrane</keyword>
<keyword evidence="3" id="KW-1003">Cell membrane</keyword>
<dbReference type="Pfam" id="PF03222">
    <property type="entry name" value="Trp_Tyr_perm"/>
    <property type="match status" value="1"/>
</dbReference>
<protein>
    <submittedName>
        <fullName evidence="10">Trp_Tyr_perm-domain-containing protein</fullName>
    </submittedName>
</protein>
<reference evidence="10 11" key="1">
    <citation type="journal article" date="2021" name="Sci. Rep.">
        <title>The genome of the diatom Chaetoceros tenuissimus carries an ancient integrated fragment of an extant virus.</title>
        <authorList>
            <person name="Hongo Y."/>
            <person name="Kimura K."/>
            <person name="Takaki Y."/>
            <person name="Yoshida Y."/>
            <person name="Baba S."/>
            <person name="Kobayashi G."/>
            <person name="Nagasaki K."/>
            <person name="Hano T."/>
            <person name="Tomaru Y."/>
        </authorList>
    </citation>
    <scope>NUCLEOTIDE SEQUENCE [LARGE SCALE GENOMIC DNA]</scope>
    <source>
        <strain evidence="10 11">NIES-3715</strain>
    </source>
</reference>
<evidence type="ECO:0000256" key="6">
    <source>
        <dbReference type="ARBA" id="ARBA00022989"/>
    </source>
</evidence>
<gene>
    <name evidence="10" type="ORF">CTEN210_16923</name>
</gene>
<dbReference type="EMBL" id="BLLK01000069">
    <property type="protein sequence ID" value="GFH60447.1"/>
    <property type="molecule type" value="Genomic_DNA"/>
</dbReference>
<comment type="subcellular location">
    <subcellularLocation>
        <location evidence="1">Cell inner membrane</location>
        <topology evidence="1">Multi-pass membrane protein</topology>
    </subcellularLocation>
</comment>
<evidence type="ECO:0000256" key="5">
    <source>
        <dbReference type="ARBA" id="ARBA00022692"/>
    </source>
</evidence>
<keyword evidence="7 8" id="KW-0472">Membrane</keyword>
<accession>A0AAD3D9K4</accession>
<evidence type="ECO:0000313" key="11">
    <source>
        <dbReference type="Proteomes" id="UP001054902"/>
    </source>
</evidence>